<evidence type="ECO:0000313" key="4">
    <source>
        <dbReference type="Proteomes" id="UP000076715"/>
    </source>
</evidence>
<name>A0A162X1T2_9FLAO</name>
<evidence type="ECO:0000256" key="1">
    <source>
        <dbReference type="SAM" id="Coils"/>
    </source>
</evidence>
<evidence type="ECO:0008006" key="5">
    <source>
        <dbReference type="Google" id="ProtNLM"/>
    </source>
</evidence>
<feature type="compositionally biased region" description="Polar residues" evidence="2">
    <location>
        <begin position="44"/>
        <end position="55"/>
    </location>
</feature>
<reference evidence="3 4" key="1">
    <citation type="submission" date="2016-01" db="EMBL/GenBank/DDBJ databases">
        <title>The draft genome sequence of Aquimarina sp. RZW4-3-2.</title>
        <authorList>
            <person name="Wang Y."/>
        </authorList>
    </citation>
    <scope>NUCLEOTIDE SEQUENCE [LARGE SCALE GENOMIC DNA]</scope>
    <source>
        <strain evidence="3 4">RZW4-3-2</strain>
    </source>
</reference>
<feature type="compositionally biased region" description="Basic and acidic residues" evidence="2">
    <location>
        <begin position="8"/>
        <end position="23"/>
    </location>
</feature>
<proteinExistence type="predicted"/>
<comment type="caution">
    <text evidence="3">The sequence shown here is derived from an EMBL/GenBank/DDBJ whole genome shotgun (WGS) entry which is preliminary data.</text>
</comment>
<evidence type="ECO:0000313" key="3">
    <source>
        <dbReference type="EMBL" id="KZS38370.1"/>
    </source>
</evidence>
<evidence type="ECO:0000256" key="2">
    <source>
        <dbReference type="SAM" id="MobiDB-lite"/>
    </source>
</evidence>
<dbReference type="AlphaFoldDB" id="A0A162X1T2"/>
<dbReference type="Proteomes" id="UP000076715">
    <property type="component" value="Unassembled WGS sequence"/>
</dbReference>
<keyword evidence="1" id="KW-0175">Coiled coil</keyword>
<dbReference type="RefSeq" id="WP_066319321.1">
    <property type="nucleotide sequence ID" value="NZ_LQRT01000058.1"/>
</dbReference>
<feature type="coiled-coil region" evidence="1">
    <location>
        <begin position="221"/>
        <end position="249"/>
    </location>
</feature>
<feature type="region of interest" description="Disordered" evidence="2">
    <location>
        <begin position="1"/>
        <end position="68"/>
    </location>
</feature>
<accession>A0A162X1T2</accession>
<protein>
    <recommendedName>
        <fullName evidence="5">Protein kinase domain-containing protein</fullName>
    </recommendedName>
</protein>
<sequence length="484" mass="55242">MKRKKLINRTERLGRNKIRKLDTPENEGLNTDQPANEIPVVETEAQTENVDTQSPVAEEAPQQPTDTTGANWILGIGGLWQSRNDDTLFYDGINKYYVRKTGEQYQYIDNPVNNQVFGTTFRFDSVLNRFVADTPDTEVPEINQRVQAEIAAITIEDARAWLESKGYGYLIAGTKIVAKQIITSLYFNIKQDAYELFKYWNAAHKDEVDKQISLEESGIDITAVETEIASEQERERQEREREQAEAERLTPSIKMFRFGNRSIHTSLFSSEGGFHNIYSIDNAQDNLVGGVDNANLLIRTPKPIEDATSVTSGIRNYNALRGEIKLPIIYNKREAVEQNYYLVEKIPLAYSSALITRIGEPKYDLRFQQVKEVLDRNVIEVFNALQSGQTAQEPVPDFRPDNVMFRANGNLVYIDFSEAGENWQPQQIDTFVATYKGFIEQFAGKTVEDVTNYSQDVYNYLIQDLPQGFKDKLNERGIDTALFV</sequence>
<gene>
    <name evidence="3" type="ORF">AWE51_17595</name>
</gene>
<organism evidence="3 4">
    <name type="scientific">Aquimarina aggregata</name>
    <dbReference type="NCBI Taxonomy" id="1642818"/>
    <lineage>
        <taxon>Bacteria</taxon>
        <taxon>Pseudomonadati</taxon>
        <taxon>Bacteroidota</taxon>
        <taxon>Flavobacteriia</taxon>
        <taxon>Flavobacteriales</taxon>
        <taxon>Flavobacteriaceae</taxon>
        <taxon>Aquimarina</taxon>
    </lineage>
</organism>
<keyword evidence="4" id="KW-1185">Reference proteome</keyword>
<dbReference type="EMBL" id="LQRT01000058">
    <property type="protein sequence ID" value="KZS38370.1"/>
    <property type="molecule type" value="Genomic_DNA"/>
</dbReference>